<keyword evidence="2" id="KW-1185">Reference proteome</keyword>
<accession>A0A4V3ANK1</accession>
<dbReference type="Proteomes" id="UP000295238">
    <property type="component" value="Unassembled WGS sequence"/>
</dbReference>
<reference evidence="1 2" key="1">
    <citation type="submission" date="2019-03" db="EMBL/GenBank/DDBJ databases">
        <title>Rhizobium sp. nov., an bacterium isolated from biocrust in Mu Us Desert.</title>
        <authorList>
            <person name="Lixiong L."/>
        </authorList>
    </citation>
    <scope>NUCLEOTIDE SEQUENCE [LARGE SCALE GENOMIC DNA]</scope>
    <source>
        <strain evidence="1 2">SPY-1</strain>
    </source>
</reference>
<dbReference type="OrthoDB" id="9927886at2"/>
<dbReference type="EMBL" id="SMTL01000007">
    <property type="protein sequence ID" value="TDK31288.1"/>
    <property type="molecule type" value="Genomic_DNA"/>
</dbReference>
<evidence type="ECO:0000313" key="1">
    <source>
        <dbReference type="EMBL" id="TDK31288.1"/>
    </source>
</evidence>
<gene>
    <name evidence="1" type="ORF">E2F50_20315</name>
</gene>
<organism evidence="1 2">
    <name type="scientific">Rhizobium deserti</name>
    <dbReference type="NCBI Taxonomy" id="2547961"/>
    <lineage>
        <taxon>Bacteria</taxon>
        <taxon>Pseudomonadati</taxon>
        <taxon>Pseudomonadota</taxon>
        <taxon>Alphaproteobacteria</taxon>
        <taxon>Hyphomicrobiales</taxon>
        <taxon>Rhizobiaceae</taxon>
        <taxon>Rhizobium/Agrobacterium group</taxon>
        <taxon>Rhizobium</taxon>
    </lineage>
</organism>
<comment type="caution">
    <text evidence="1">The sequence shown here is derived from an EMBL/GenBank/DDBJ whole genome shotgun (WGS) entry which is preliminary data.</text>
</comment>
<proteinExistence type="predicted"/>
<evidence type="ECO:0000313" key="2">
    <source>
        <dbReference type="Proteomes" id="UP000295238"/>
    </source>
</evidence>
<protein>
    <submittedName>
        <fullName evidence="1">Uncharacterized protein</fullName>
    </submittedName>
</protein>
<dbReference type="RefSeq" id="WP_133318004.1">
    <property type="nucleotide sequence ID" value="NZ_SMTL01000007.1"/>
</dbReference>
<dbReference type="AlphaFoldDB" id="A0A4V3ANK1"/>
<sequence length="148" mass="16082">MPTSTTPAAKAADVLVNSGIMARADKAAMALIAELRAKLAKPRVLSHPSILFTSSVHILGEHDELRRVAPSAAYELAELEPWNGMSEAQIAELILGNVSDTYTMLMFIGITLGVRLELGDSRERVELTVEQVEQFVAALYDRTFGKPS</sequence>
<name>A0A4V3ANK1_9HYPH</name>